<dbReference type="SFLD" id="SFLDS00003">
    <property type="entry name" value="Haloacid_Dehalogenase"/>
    <property type="match status" value="1"/>
</dbReference>
<dbReference type="Gene3D" id="3.40.50.1000">
    <property type="entry name" value="HAD superfamily/HAD-like"/>
    <property type="match status" value="1"/>
</dbReference>
<dbReference type="PROSITE" id="PS01228">
    <property type="entry name" value="COF_1"/>
    <property type="match status" value="1"/>
</dbReference>
<dbReference type="PANTHER" id="PTHR10000">
    <property type="entry name" value="PHOSPHOSERINE PHOSPHATASE"/>
    <property type="match status" value="1"/>
</dbReference>
<dbReference type="GO" id="GO:0016787">
    <property type="term" value="F:hydrolase activity"/>
    <property type="evidence" value="ECO:0007669"/>
    <property type="project" value="UniProtKB-KW"/>
</dbReference>
<keyword evidence="2" id="KW-1185">Reference proteome</keyword>
<dbReference type="Proteomes" id="UP001596028">
    <property type="component" value="Unassembled WGS sequence"/>
</dbReference>
<organism evidence="1 2">
    <name type="scientific">Cohnella hongkongensis</name>
    <dbReference type="NCBI Taxonomy" id="178337"/>
    <lineage>
        <taxon>Bacteria</taxon>
        <taxon>Bacillati</taxon>
        <taxon>Bacillota</taxon>
        <taxon>Bacilli</taxon>
        <taxon>Bacillales</taxon>
        <taxon>Paenibacillaceae</taxon>
        <taxon>Cohnella</taxon>
    </lineage>
</organism>
<dbReference type="CDD" id="cd07516">
    <property type="entry name" value="HAD_Pase"/>
    <property type="match status" value="1"/>
</dbReference>
<dbReference type="InterPro" id="IPR006379">
    <property type="entry name" value="HAD-SF_hydro_IIB"/>
</dbReference>
<dbReference type="InterPro" id="IPR000150">
    <property type="entry name" value="Cof"/>
</dbReference>
<dbReference type="EMBL" id="JBHSEP010000013">
    <property type="protein sequence ID" value="MFC4600010.1"/>
    <property type="molecule type" value="Genomic_DNA"/>
</dbReference>
<dbReference type="EC" id="3.1.3.-" evidence="1"/>
<dbReference type="Gene3D" id="3.30.1240.10">
    <property type="match status" value="1"/>
</dbReference>
<reference evidence="2" key="1">
    <citation type="journal article" date="2019" name="Int. J. Syst. Evol. Microbiol.">
        <title>The Global Catalogue of Microorganisms (GCM) 10K type strain sequencing project: providing services to taxonomists for standard genome sequencing and annotation.</title>
        <authorList>
            <consortium name="The Broad Institute Genomics Platform"/>
            <consortium name="The Broad Institute Genome Sequencing Center for Infectious Disease"/>
            <person name="Wu L."/>
            <person name="Ma J."/>
        </authorList>
    </citation>
    <scope>NUCLEOTIDE SEQUENCE [LARGE SCALE GENOMIC DNA]</scope>
    <source>
        <strain evidence="2">CCUG 49571</strain>
    </source>
</reference>
<keyword evidence="1" id="KW-0378">Hydrolase</keyword>
<name>A0ABV9FG83_9BACL</name>
<dbReference type="Pfam" id="PF08282">
    <property type="entry name" value="Hydrolase_3"/>
    <property type="match status" value="1"/>
</dbReference>
<sequence>MNERLIALDVDGTLLNDAHELTPRVARAVREMAERGAEIVICTGRGSTSALGVLRELGLQGTMITHNGAAVVDSQTREVIHDTAISHEQAARYIRFFRERRIHFDLNTAFDLFVETLDEDAAAMYENLLARPIRRSFAERLPEPLVKMSVYAPKDVLDEVELEWQAWKHELQTIRSGDRFIDVQHLNASKGQALEWLAGRRGIPRESILAIGNYYNDTGMLKFAGRGVAMDNSPDEVKAAADEVTVSNNEDGVAVVLESLLTARP</sequence>
<dbReference type="InterPro" id="IPR036412">
    <property type="entry name" value="HAD-like_sf"/>
</dbReference>
<dbReference type="InterPro" id="IPR023214">
    <property type="entry name" value="HAD_sf"/>
</dbReference>
<gene>
    <name evidence="1" type="ORF">ACFO3S_17315</name>
</gene>
<dbReference type="RefSeq" id="WP_378098740.1">
    <property type="nucleotide sequence ID" value="NZ_JBHSEP010000013.1"/>
</dbReference>
<dbReference type="PANTHER" id="PTHR10000:SF8">
    <property type="entry name" value="HAD SUPERFAMILY HYDROLASE-LIKE, TYPE 3"/>
    <property type="match status" value="1"/>
</dbReference>
<comment type="caution">
    <text evidence="1">The sequence shown here is derived from an EMBL/GenBank/DDBJ whole genome shotgun (WGS) entry which is preliminary data.</text>
</comment>
<dbReference type="NCBIfam" id="TIGR01484">
    <property type="entry name" value="HAD-SF-IIB"/>
    <property type="match status" value="1"/>
</dbReference>
<dbReference type="NCBIfam" id="TIGR00099">
    <property type="entry name" value="Cof-subfamily"/>
    <property type="match status" value="1"/>
</dbReference>
<proteinExistence type="predicted"/>
<evidence type="ECO:0000313" key="1">
    <source>
        <dbReference type="EMBL" id="MFC4600010.1"/>
    </source>
</evidence>
<dbReference type="SFLD" id="SFLDG01140">
    <property type="entry name" value="C2.B:_Phosphomannomutase_and_P"/>
    <property type="match status" value="1"/>
</dbReference>
<dbReference type="SUPFAM" id="SSF56784">
    <property type="entry name" value="HAD-like"/>
    <property type="match status" value="1"/>
</dbReference>
<evidence type="ECO:0000313" key="2">
    <source>
        <dbReference type="Proteomes" id="UP001596028"/>
    </source>
</evidence>
<protein>
    <submittedName>
        <fullName evidence="1">Cof-type HAD-IIB family hydrolase</fullName>
        <ecNumber evidence="1">3.1.3.-</ecNumber>
    </submittedName>
</protein>
<accession>A0ABV9FG83</accession>